<evidence type="ECO:0000313" key="1">
    <source>
        <dbReference type="EMBL" id="RGD73727.1"/>
    </source>
</evidence>
<dbReference type="PROSITE" id="PS51197">
    <property type="entry name" value="HTH_RRF2_2"/>
    <property type="match status" value="1"/>
</dbReference>
<protein>
    <submittedName>
        <fullName evidence="1">Rrf2 family transcriptional regulator</fullName>
    </submittedName>
</protein>
<dbReference type="InterPro" id="IPR000944">
    <property type="entry name" value="Tscrpt_reg_Rrf2"/>
</dbReference>
<gene>
    <name evidence="1" type="ORF">DW687_08055</name>
</gene>
<dbReference type="AlphaFoldDB" id="A0A3E3DWR5"/>
<dbReference type="PANTHER" id="PTHR33221:SF2">
    <property type="entry name" value="TRANSCRIPTIONAL REGULATOR"/>
    <property type="match status" value="1"/>
</dbReference>
<evidence type="ECO:0000313" key="2">
    <source>
        <dbReference type="Proteomes" id="UP000261212"/>
    </source>
</evidence>
<comment type="caution">
    <text evidence="1">The sequence shown here is derived from an EMBL/GenBank/DDBJ whole genome shotgun (WGS) entry which is preliminary data.</text>
</comment>
<reference evidence="1 2" key="1">
    <citation type="submission" date="2018-08" db="EMBL/GenBank/DDBJ databases">
        <title>A genome reference for cultivated species of the human gut microbiota.</title>
        <authorList>
            <person name="Zou Y."/>
            <person name="Xue W."/>
            <person name="Luo G."/>
        </authorList>
    </citation>
    <scope>NUCLEOTIDE SEQUENCE [LARGE SCALE GENOMIC DNA]</scope>
    <source>
        <strain evidence="1 2">AM25-6</strain>
    </source>
</reference>
<sequence length="132" mass="14937">MQLNITTDYAIRSLIYIAEKDREVSRRDICSATKIPENYLYKLMAKFRECGYVEAVRGIDGGYKLIVDPKDISVFDIVTLVEGPININRCALDGRECSKDGHGNCKVHAFYVGLQGSIEKTLRKTTLKSLMR</sequence>
<dbReference type="Pfam" id="PF02082">
    <property type="entry name" value="Rrf2"/>
    <property type="match status" value="1"/>
</dbReference>
<dbReference type="RefSeq" id="WP_117532363.1">
    <property type="nucleotide sequence ID" value="NZ_JANFYI010000001.1"/>
</dbReference>
<dbReference type="Proteomes" id="UP000261212">
    <property type="component" value="Unassembled WGS sequence"/>
</dbReference>
<dbReference type="GO" id="GO:0005829">
    <property type="term" value="C:cytosol"/>
    <property type="evidence" value="ECO:0007669"/>
    <property type="project" value="TreeGrafter"/>
</dbReference>
<dbReference type="EMBL" id="QUSM01000004">
    <property type="protein sequence ID" value="RGD73727.1"/>
    <property type="molecule type" value="Genomic_DNA"/>
</dbReference>
<dbReference type="PANTHER" id="PTHR33221">
    <property type="entry name" value="WINGED HELIX-TURN-HELIX TRANSCRIPTIONAL REGULATOR, RRF2 FAMILY"/>
    <property type="match status" value="1"/>
</dbReference>
<dbReference type="Gene3D" id="1.10.10.10">
    <property type="entry name" value="Winged helix-like DNA-binding domain superfamily/Winged helix DNA-binding domain"/>
    <property type="match status" value="1"/>
</dbReference>
<dbReference type="SUPFAM" id="SSF46785">
    <property type="entry name" value="Winged helix' DNA-binding domain"/>
    <property type="match status" value="1"/>
</dbReference>
<dbReference type="InterPro" id="IPR036390">
    <property type="entry name" value="WH_DNA-bd_sf"/>
</dbReference>
<name>A0A3E3DWR5_9FIRM</name>
<dbReference type="GO" id="GO:0003700">
    <property type="term" value="F:DNA-binding transcription factor activity"/>
    <property type="evidence" value="ECO:0007669"/>
    <property type="project" value="TreeGrafter"/>
</dbReference>
<dbReference type="NCBIfam" id="TIGR00738">
    <property type="entry name" value="rrf2_super"/>
    <property type="match status" value="1"/>
</dbReference>
<proteinExistence type="predicted"/>
<organism evidence="1 2">
    <name type="scientific">Anaerofustis stercorihominis</name>
    <dbReference type="NCBI Taxonomy" id="214853"/>
    <lineage>
        <taxon>Bacteria</taxon>
        <taxon>Bacillati</taxon>
        <taxon>Bacillota</taxon>
        <taxon>Clostridia</taxon>
        <taxon>Eubacteriales</taxon>
        <taxon>Eubacteriaceae</taxon>
        <taxon>Anaerofustis</taxon>
    </lineage>
</organism>
<accession>A0A3E3DWR5</accession>
<dbReference type="InterPro" id="IPR036388">
    <property type="entry name" value="WH-like_DNA-bd_sf"/>
</dbReference>